<dbReference type="Pfam" id="PF00505">
    <property type="entry name" value="HMG_box"/>
    <property type="match status" value="1"/>
</dbReference>
<keyword evidence="7" id="KW-1185">Reference proteome</keyword>
<dbReference type="GO" id="GO:0005634">
    <property type="term" value="C:nucleus"/>
    <property type="evidence" value="ECO:0007669"/>
    <property type="project" value="UniProtKB-UniRule"/>
</dbReference>
<keyword evidence="1 3" id="KW-0238">DNA-binding</keyword>
<evidence type="ECO:0000313" key="7">
    <source>
        <dbReference type="Proteomes" id="UP000298327"/>
    </source>
</evidence>
<dbReference type="GO" id="GO:0030154">
    <property type="term" value="P:cell differentiation"/>
    <property type="evidence" value="ECO:0007669"/>
    <property type="project" value="TreeGrafter"/>
</dbReference>
<feature type="region of interest" description="Disordered" evidence="4">
    <location>
        <begin position="354"/>
        <end position="379"/>
    </location>
</feature>
<feature type="compositionally biased region" description="Low complexity" evidence="4">
    <location>
        <begin position="356"/>
        <end position="375"/>
    </location>
</feature>
<feature type="compositionally biased region" description="Polar residues" evidence="4">
    <location>
        <begin position="73"/>
        <end position="92"/>
    </location>
</feature>
<evidence type="ECO:0000256" key="4">
    <source>
        <dbReference type="SAM" id="MobiDB-lite"/>
    </source>
</evidence>
<dbReference type="GO" id="GO:0000978">
    <property type="term" value="F:RNA polymerase II cis-regulatory region sequence-specific DNA binding"/>
    <property type="evidence" value="ECO:0007669"/>
    <property type="project" value="TreeGrafter"/>
</dbReference>
<evidence type="ECO:0000259" key="5">
    <source>
        <dbReference type="PROSITE" id="PS50118"/>
    </source>
</evidence>
<feature type="region of interest" description="Disordered" evidence="4">
    <location>
        <begin position="1"/>
        <end position="109"/>
    </location>
</feature>
<organism evidence="6 7">
    <name type="scientific">Dentipellis fragilis</name>
    <dbReference type="NCBI Taxonomy" id="205917"/>
    <lineage>
        <taxon>Eukaryota</taxon>
        <taxon>Fungi</taxon>
        <taxon>Dikarya</taxon>
        <taxon>Basidiomycota</taxon>
        <taxon>Agaricomycotina</taxon>
        <taxon>Agaricomycetes</taxon>
        <taxon>Russulales</taxon>
        <taxon>Hericiaceae</taxon>
        <taxon>Dentipellis</taxon>
    </lineage>
</organism>
<name>A0A4Y9YSH1_9AGAM</name>
<feature type="region of interest" description="Disordered" evidence="4">
    <location>
        <begin position="137"/>
        <end position="160"/>
    </location>
</feature>
<gene>
    <name evidence="6" type="ORF">EVG20_g6077</name>
</gene>
<dbReference type="Gene3D" id="1.10.30.10">
    <property type="entry name" value="High mobility group box domain"/>
    <property type="match status" value="1"/>
</dbReference>
<evidence type="ECO:0000256" key="2">
    <source>
        <dbReference type="ARBA" id="ARBA00023163"/>
    </source>
</evidence>
<keyword evidence="3" id="KW-0539">Nucleus</keyword>
<feature type="region of interest" description="Disordered" evidence="4">
    <location>
        <begin position="474"/>
        <end position="516"/>
    </location>
</feature>
<dbReference type="EMBL" id="SEOQ01000387">
    <property type="protein sequence ID" value="TFY64039.1"/>
    <property type="molecule type" value="Genomic_DNA"/>
</dbReference>
<reference evidence="6 7" key="1">
    <citation type="submission" date="2019-02" db="EMBL/GenBank/DDBJ databases">
        <title>Genome sequencing of the rare red list fungi Dentipellis fragilis.</title>
        <authorList>
            <person name="Buettner E."/>
            <person name="Kellner H."/>
        </authorList>
    </citation>
    <scope>NUCLEOTIDE SEQUENCE [LARGE SCALE GENOMIC DNA]</scope>
    <source>
        <strain evidence="6 7">DSM 105465</strain>
    </source>
</reference>
<dbReference type="GO" id="GO:0001228">
    <property type="term" value="F:DNA-binding transcription activator activity, RNA polymerase II-specific"/>
    <property type="evidence" value="ECO:0007669"/>
    <property type="project" value="TreeGrafter"/>
</dbReference>
<dbReference type="AlphaFoldDB" id="A0A4Y9YSH1"/>
<dbReference type="CDD" id="cd01389">
    <property type="entry name" value="HMG-box_ROX1-like"/>
    <property type="match status" value="1"/>
</dbReference>
<dbReference type="PROSITE" id="PS50118">
    <property type="entry name" value="HMG_BOX_2"/>
    <property type="match status" value="1"/>
</dbReference>
<feature type="compositionally biased region" description="Low complexity" evidence="4">
    <location>
        <begin position="39"/>
        <end position="55"/>
    </location>
</feature>
<evidence type="ECO:0000256" key="1">
    <source>
        <dbReference type="ARBA" id="ARBA00023125"/>
    </source>
</evidence>
<evidence type="ECO:0000256" key="3">
    <source>
        <dbReference type="PROSITE-ProRule" id="PRU00267"/>
    </source>
</evidence>
<evidence type="ECO:0000313" key="6">
    <source>
        <dbReference type="EMBL" id="TFY64039.1"/>
    </source>
</evidence>
<comment type="caution">
    <text evidence="6">The sequence shown here is derived from an EMBL/GenBank/DDBJ whole genome shotgun (WGS) entry which is preliminary data.</text>
</comment>
<dbReference type="Proteomes" id="UP000298327">
    <property type="component" value="Unassembled WGS sequence"/>
</dbReference>
<feature type="DNA-binding region" description="HMG box" evidence="3">
    <location>
        <begin position="112"/>
        <end position="194"/>
    </location>
</feature>
<proteinExistence type="predicted"/>
<dbReference type="InterPro" id="IPR036910">
    <property type="entry name" value="HMG_box_dom_sf"/>
</dbReference>
<dbReference type="STRING" id="205917.A0A4Y9YSH1"/>
<dbReference type="InterPro" id="IPR009071">
    <property type="entry name" value="HMG_box_dom"/>
</dbReference>
<dbReference type="SMART" id="SM00398">
    <property type="entry name" value="HMG"/>
    <property type="match status" value="1"/>
</dbReference>
<dbReference type="InterPro" id="IPR050140">
    <property type="entry name" value="SRY-related_HMG-box_TF-like"/>
</dbReference>
<protein>
    <recommendedName>
        <fullName evidence="5">HMG box domain-containing protein</fullName>
    </recommendedName>
</protein>
<accession>A0A4Y9YSH1</accession>
<feature type="compositionally biased region" description="Basic and acidic residues" evidence="4">
    <location>
        <begin position="1"/>
        <end position="13"/>
    </location>
</feature>
<feature type="domain" description="HMG box" evidence="5">
    <location>
        <begin position="112"/>
        <end position="194"/>
    </location>
</feature>
<dbReference type="PANTHER" id="PTHR10270:SF161">
    <property type="entry name" value="SEX-DETERMINING REGION Y PROTEIN"/>
    <property type="match status" value="1"/>
</dbReference>
<dbReference type="SUPFAM" id="SSF47095">
    <property type="entry name" value="HMG-box"/>
    <property type="match status" value="1"/>
</dbReference>
<dbReference type="PANTHER" id="PTHR10270">
    <property type="entry name" value="SOX TRANSCRIPTION FACTOR"/>
    <property type="match status" value="1"/>
</dbReference>
<feature type="region of interest" description="Disordered" evidence="4">
    <location>
        <begin position="201"/>
        <end position="230"/>
    </location>
</feature>
<keyword evidence="2" id="KW-0804">Transcription</keyword>
<dbReference type="OrthoDB" id="6247875at2759"/>
<sequence length="516" mass="56972">MPAYRTRDTHSRSLDVTAEDDAHTPTLNIISPTPRAFTFPFNISSPAPSPSNSPFEPDFRQLTFTPPLKKTHTPSSSIDSTASFLSDISTADSFPRRPRAAGEESSSEADYIKRPENAFILFRRKCCEDRNLALDAKDTEDGKPSAPTKKQRQADLSKAISQQWKALPHDERQHWEDLAKAKKKEHELLYPHYVYRPQRVKKGKGAAAAAANDKGKGKDGQEGETDADGVSVTMPVPAVTRSGRRAVSAPTPPLAYQQIQIPQLFMPSTPTSPSMVPMTARRDSFATDGFDFASAECLQDNAFNQPQGWNPEINGGSDIVPNMFDVPMYGGGSKQDIPLESLMIPQGPMFENMPLTSDSSGPPSPHHGPWTPTHTHGADGLGNINAMGFLSGNDARPSTLEIINLPRDAWQAQDELCIPRSQSFDNGAGEQQQQQQFGYQPYAWPSVMWSQGSEPLFNEDFDIGGIPPIELDMPKYDFTQGHGDQPQPPSHSQLDHQDRDPFMASFAFKDITTERY</sequence>